<keyword evidence="2" id="KW-1185">Reference proteome</keyword>
<evidence type="ECO:0000313" key="1">
    <source>
        <dbReference type="EMBL" id="KAJ6636250.1"/>
    </source>
</evidence>
<protein>
    <submittedName>
        <fullName evidence="1">Uncharacterized protein</fullName>
    </submittedName>
</protein>
<sequence>MPTAVGMPAGHYDMLVSHSPPVFSHSPPAGFLSDYGTNGRYRLWPGKPTSIFLLGDRPRPPTPNYNECR</sequence>
<dbReference type="Proteomes" id="UP001151699">
    <property type="component" value="Chromosome C"/>
</dbReference>
<gene>
    <name evidence="1" type="ORF">Bhyg_14838</name>
</gene>
<comment type="caution">
    <text evidence="1">The sequence shown here is derived from an EMBL/GenBank/DDBJ whole genome shotgun (WGS) entry which is preliminary data.</text>
</comment>
<proteinExistence type="predicted"/>
<dbReference type="EMBL" id="WJQU01000004">
    <property type="protein sequence ID" value="KAJ6636250.1"/>
    <property type="molecule type" value="Genomic_DNA"/>
</dbReference>
<evidence type="ECO:0000313" key="2">
    <source>
        <dbReference type="Proteomes" id="UP001151699"/>
    </source>
</evidence>
<reference evidence="1" key="1">
    <citation type="submission" date="2022-07" db="EMBL/GenBank/DDBJ databases">
        <authorList>
            <person name="Trinca V."/>
            <person name="Uliana J.V.C."/>
            <person name="Torres T.T."/>
            <person name="Ward R.J."/>
            <person name="Monesi N."/>
        </authorList>
    </citation>
    <scope>NUCLEOTIDE SEQUENCE</scope>
    <source>
        <strain evidence="1">HSMRA1968</strain>
        <tissue evidence="1">Whole embryos</tissue>
    </source>
</reference>
<accession>A0A9Q0RW02</accession>
<name>A0A9Q0RW02_9DIPT</name>
<dbReference type="AlphaFoldDB" id="A0A9Q0RW02"/>
<organism evidence="1 2">
    <name type="scientific">Pseudolycoriella hygida</name>
    <dbReference type="NCBI Taxonomy" id="35572"/>
    <lineage>
        <taxon>Eukaryota</taxon>
        <taxon>Metazoa</taxon>
        <taxon>Ecdysozoa</taxon>
        <taxon>Arthropoda</taxon>
        <taxon>Hexapoda</taxon>
        <taxon>Insecta</taxon>
        <taxon>Pterygota</taxon>
        <taxon>Neoptera</taxon>
        <taxon>Endopterygota</taxon>
        <taxon>Diptera</taxon>
        <taxon>Nematocera</taxon>
        <taxon>Sciaroidea</taxon>
        <taxon>Sciaridae</taxon>
        <taxon>Pseudolycoriella</taxon>
    </lineage>
</organism>